<protein>
    <submittedName>
        <fullName evidence="3">Uncharacterized protein</fullName>
    </submittedName>
</protein>
<feature type="transmembrane region" description="Helical" evidence="1">
    <location>
        <begin position="250"/>
        <end position="268"/>
    </location>
</feature>
<dbReference type="EMBL" id="JACAZF010000001">
    <property type="protein sequence ID" value="KAF7316527.1"/>
    <property type="molecule type" value="Genomic_DNA"/>
</dbReference>
<dbReference type="OrthoDB" id="5392263at2759"/>
<keyword evidence="1" id="KW-0472">Membrane</keyword>
<keyword evidence="1" id="KW-1133">Transmembrane helix</keyword>
<feature type="transmembrane region" description="Helical" evidence="1">
    <location>
        <begin position="410"/>
        <end position="435"/>
    </location>
</feature>
<keyword evidence="2" id="KW-0732">Signal</keyword>
<feature type="transmembrane region" description="Helical" evidence="1">
    <location>
        <begin position="447"/>
        <end position="468"/>
    </location>
</feature>
<dbReference type="RefSeq" id="XP_037226550.1">
    <property type="nucleotide sequence ID" value="XM_037358640.1"/>
</dbReference>
<feature type="transmembrane region" description="Helical" evidence="1">
    <location>
        <begin position="555"/>
        <end position="575"/>
    </location>
</feature>
<feature type="transmembrane region" description="Helical" evidence="1">
    <location>
        <begin position="499"/>
        <end position="517"/>
    </location>
</feature>
<organism evidence="3 4">
    <name type="scientific">Mycena indigotica</name>
    <dbReference type="NCBI Taxonomy" id="2126181"/>
    <lineage>
        <taxon>Eukaryota</taxon>
        <taxon>Fungi</taxon>
        <taxon>Dikarya</taxon>
        <taxon>Basidiomycota</taxon>
        <taxon>Agaricomycotina</taxon>
        <taxon>Agaricomycetes</taxon>
        <taxon>Agaricomycetidae</taxon>
        <taxon>Agaricales</taxon>
        <taxon>Marasmiineae</taxon>
        <taxon>Mycenaceae</taxon>
        <taxon>Mycena</taxon>
    </lineage>
</organism>
<evidence type="ECO:0000256" key="2">
    <source>
        <dbReference type="SAM" id="SignalP"/>
    </source>
</evidence>
<name>A0A8H6TGY2_9AGAR</name>
<sequence length="589" mass="65045">MARPQALQCLVLCLLIFATLSYGSVNFPQCFSEIRNGDHGLDGLTDNNGNPTTDLTRGTAVTYKRCVEVCGGGGGAFSWSSFSQQFSAWLLPWLALLSQFPFGCRERWDNFMSIFLALGSPCLAAYSLALTILNVKWVVHRFHNVRYPNKDWAIVILSNLQHMPLKVTRSFTAAINQQDVEYPLLASLIVLPDNDAWWEKLERDLNYADPHTWSIASVSSIAWVIVAYTLTVVDAFTTVSSDPNENGQGLSGVGSIWLWMIPVTIGYLQLSPRCDANRVEEVLTEANRNSFVAGSYGSMDVPSGERAITIQRHTQHQALHADQVATAPIYNYARFLSFVHAVEGFACAFDAATDKAHNRIPVSGGPPAWRPGDGKTVHADNRRGNNDQIEEYCSPLPNRSHWGSGVFTRFFVAALAGLVLQWGTSGGSIVIVYYTPTVGFGCRSTAYLVYAGFATLIWITLVVSSFLAHYAMSYRFTNSPTQPLPQTIAEQLSIFLRRVAKVGAMLNAVWILVAFLLQFSNFYDRCYCNSDVIGLGKRAHNVMVLLAPDISNMKAAWVGGIALAVVVTVAWWIFITLMSNPPPRPYHVA</sequence>
<gene>
    <name evidence="3" type="ORF">MIND_00172000</name>
</gene>
<accession>A0A8H6TGY2</accession>
<feature type="transmembrane region" description="Helical" evidence="1">
    <location>
        <begin position="212"/>
        <end position="230"/>
    </location>
</feature>
<comment type="caution">
    <text evidence="3">The sequence shown here is derived from an EMBL/GenBank/DDBJ whole genome shotgun (WGS) entry which is preliminary data.</text>
</comment>
<dbReference type="GeneID" id="59341156"/>
<feature type="chain" id="PRO_5034125388" evidence="2">
    <location>
        <begin position="24"/>
        <end position="589"/>
    </location>
</feature>
<evidence type="ECO:0000313" key="4">
    <source>
        <dbReference type="Proteomes" id="UP000636479"/>
    </source>
</evidence>
<dbReference type="Proteomes" id="UP000636479">
    <property type="component" value="Unassembled WGS sequence"/>
</dbReference>
<keyword evidence="1" id="KW-0812">Transmembrane</keyword>
<feature type="signal peptide" evidence="2">
    <location>
        <begin position="1"/>
        <end position="23"/>
    </location>
</feature>
<reference evidence="3" key="1">
    <citation type="submission" date="2020-05" db="EMBL/GenBank/DDBJ databases">
        <title>Mycena genomes resolve the evolution of fungal bioluminescence.</title>
        <authorList>
            <person name="Tsai I.J."/>
        </authorList>
    </citation>
    <scope>NUCLEOTIDE SEQUENCE</scope>
    <source>
        <strain evidence="3">171206Taipei</strain>
    </source>
</reference>
<dbReference type="AlphaFoldDB" id="A0A8H6TGY2"/>
<evidence type="ECO:0000313" key="3">
    <source>
        <dbReference type="EMBL" id="KAF7316527.1"/>
    </source>
</evidence>
<proteinExistence type="predicted"/>
<evidence type="ECO:0000256" key="1">
    <source>
        <dbReference type="SAM" id="Phobius"/>
    </source>
</evidence>
<keyword evidence="4" id="KW-1185">Reference proteome</keyword>
<feature type="transmembrane region" description="Helical" evidence="1">
    <location>
        <begin position="111"/>
        <end position="133"/>
    </location>
</feature>